<feature type="domain" description="Signal transduction histidine kinase subgroup 3 dimerisation and phosphoacceptor" evidence="10">
    <location>
        <begin position="189"/>
        <end position="255"/>
    </location>
</feature>
<dbReference type="SUPFAM" id="SSF55874">
    <property type="entry name" value="ATPase domain of HSP90 chaperone/DNA topoisomerase II/histidine kinase"/>
    <property type="match status" value="1"/>
</dbReference>
<comment type="caution">
    <text evidence="11">The sequence shown here is derived from an EMBL/GenBank/DDBJ whole genome shotgun (WGS) entry which is preliminary data.</text>
</comment>
<comment type="catalytic activity">
    <reaction evidence="1">
        <text>ATP + protein L-histidine = ADP + protein N-phospho-L-histidine.</text>
        <dbReference type="EC" id="2.7.13.3"/>
    </reaction>
</comment>
<dbReference type="Gene3D" id="1.20.5.1930">
    <property type="match status" value="1"/>
</dbReference>
<dbReference type="PANTHER" id="PTHR24421">
    <property type="entry name" value="NITRATE/NITRITE SENSOR PROTEIN NARX-RELATED"/>
    <property type="match status" value="1"/>
</dbReference>
<feature type="transmembrane region" description="Helical" evidence="9">
    <location>
        <begin position="126"/>
        <end position="144"/>
    </location>
</feature>
<keyword evidence="6 11" id="KW-0418">Kinase</keyword>
<evidence type="ECO:0000256" key="2">
    <source>
        <dbReference type="ARBA" id="ARBA00012438"/>
    </source>
</evidence>
<gene>
    <name evidence="11" type="ORF">PU648_25060</name>
</gene>
<proteinExistence type="predicted"/>
<keyword evidence="9" id="KW-0812">Transmembrane</keyword>
<reference evidence="11 12" key="1">
    <citation type="submission" date="2023-02" db="EMBL/GenBank/DDBJ databases">
        <authorList>
            <person name="Maleckis M."/>
        </authorList>
    </citation>
    <scope>NUCLEOTIDE SEQUENCE [LARGE SCALE GENOMIC DNA]</scope>
    <source>
        <strain evidence="11 12">P8-A2</strain>
    </source>
</reference>
<evidence type="ECO:0000313" key="12">
    <source>
        <dbReference type="Proteomes" id="UP001257627"/>
    </source>
</evidence>
<evidence type="ECO:0000256" key="1">
    <source>
        <dbReference type="ARBA" id="ARBA00000085"/>
    </source>
</evidence>
<dbReference type="EC" id="2.7.13.3" evidence="2"/>
<evidence type="ECO:0000313" key="11">
    <source>
        <dbReference type="EMBL" id="MDU8995569.1"/>
    </source>
</evidence>
<dbReference type="Pfam" id="PF07730">
    <property type="entry name" value="HisKA_3"/>
    <property type="match status" value="1"/>
</dbReference>
<feature type="transmembrane region" description="Helical" evidence="9">
    <location>
        <begin position="100"/>
        <end position="119"/>
    </location>
</feature>
<evidence type="ECO:0000256" key="8">
    <source>
        <dbReference type="ARBA" id="ARBA00023012"/>
    </source>
</evidence>
<name>A0ABU3UNS2_9ACTN</name>
<evidence type="ECO:0000256" key="7">
    <source>
        <dbReference type="ARBA" id="ARBA00022840"/>
    </source>
</evidence>
<evidence type="ECO:0000256" key="9">
    <source>
        <dbReference type="SAM" id="Phobius"/>
    </source>
</evidence>
<keyword evidence="12" id="KW-1185">Reference proteome</keyword>
<dbReference type="InterPro" id="IPR036890">
    <property type="entry name" value="HATPase_C_sf"/>
</dbReference>
<keyword evidence="9" id="KW-0472">Membrane</keyword>
<accession>A0ABU3UNS2</accession>
<sequence>MRHARDRDDQTPLSRLSRRTALTALTVVMALLWLLDAAGIEGTAGLEGNSVWWRAVPGLVAAVALLLPGKPPALTWGAGAAVLASWVTTLALLTSVTPTFAGWGLLETLCLLLLLVRAAKDMAQPWPAAALSTALGVAVIAAPMRLDEGGVVFSFLLTFPTGGAVGLGCYLRSLDERRRRAVADTRQSERLELARELHDFVAHHVTGIVVQAQAARAIRDIAPEQVDPLLRSIEQAGSETLQSMRKLVRVLREDDARGVRPGDLFAELGELVAAFAERDAPATLQVAAEARQARPDPEVETSVRNVVREGLTNVRRHAAGSPSVSVRVGLSGGDAGAGVRRLRVEVHNAPSPRQTAPNAEPLGGRGGLGLVGLTERTEAVGGTLHASRAEDGGWRLTAEFPLRGAVTGSPA</sequence>
<feature type="transmembrane region" description="Helical" evidence="9">
    <location>
        <begin position="150"/>
        <end position="171"/>
    </location>
</feature>
<keyword evidence="7" id="KW-0067">ATP-binding</keyword>
<evidence type="ECO:0000256" key="5">
    <source>
        <dbReference type="ARBA" id="ARBA00022741"/>
    </source>
</evidence>
<dbReference type="RefSeq" id="WP_316733371.1">
    <property type="nucleotide sequence ID" value="NZ_JARAKF010000001.1"/>
</dbReference>
<keyword evidence="9" id="KW-1133">Transmembrane helix</keyword>
<dbReference type="Proteomes" id="UP001257627">
    <property type="component" value="Unassembled WGS sequence"/>
</dbReference>
<protein>
    <recommendedName>
        <fullName evidence="2">histidine kinase</fullName>
        <ecNumber evidence="2">2.7.13.3</ecNumber>
    </recommendedName>
</protein>
<feature type="transmembrane region" description="Helical" evidence="9">
    <location>
        <begin position="51"/>
        <end position="67"/>
    </location>
</feature>
<evidence type="ECO:0000256" key="4">
    <source>
        <dbReference type="ARBA" id="ARBA00022679"/>
    </source>
</evidence>
<evidence type="ECO:0000256" key="3">
    <source>
        <dbReference type="ARBA" id="ARBA00022553"/>
    </source>
</evidence>
<keyword evidence="3" id="KW-0597">Phosphoprotein</keyword>
<keyword evidence="5" id="KW-0547">Nucleotide-binding</keyword>
<evidence type="ECO:0000259" key="10">
    <source>
        <dbReference type="Pfam" id="PF07730"/>
    </source>
</evidence>
<feature type="transmembrane region" description="Helical" evidence="9">
    <location>
        <begin position="21"/>
        <end position="39"/>
    </location>
</feature>
<evidence type="ECO:0000256" key="6">
    <source>
        <dbReference type="ARBA" id="ARBA00022777"/>
    </source>
</evidence>
<keyword evidence="8" id="KW-0902">Two-component regulatory system</keyword>
<organism evidence="11 12">
    <name type="scientific">Streptomyces mirabilis</name>
    <dbReference type="NCBI Taxonomy" id="68239"/>
    <lineage>
        <taxon>Bacteria</taxon>
        <taxon>Bacillati</taxon>
        <taxon>Actinomycetota</taxon>
        <taxon>Actinomycetes</taxon>
        <taxon>Kitasatosporales</taxon>
        <taxon>Streptomycetaceae</taxon>
        <taxon>Streptomyces</taxon>
    </lineage>
</organism>
<keyword evidence="4" id="KW-0808">Transferase</keyword>
<feature type="transmembrane region" description="Helical" evidence="9">
    <location>
        <begin position="74"/>
        <end position="94"/>
    </location>
</feature>
<dbReference type="InterPro" id="IPR011712">
    <property type="entry name" value="Sig_transdc_His_kin_sub3_dim/P"/>
</dbReference>
<dbReference type="InterPro" id="IPR050482">
    <property type="entry name" value="Sensor_HK_TwoCompSys"/>
</dbReference>
<dbReference type="EMBL" id="JARAKF010000001">
    <property type="protein sequence ID" value="MDU8995569.1"/>
    <property type="molecule type" value="Genomic_DNA"/>
</dbReference>
<dbReference type="GO" id="GO:0016301">
    <property type="term" value="F:kinase activity"/>
    <property type="evidence" value="ECO:0007669"/>
    <property type="project" value="UniProtKB-KW"/>
</dbReference>
<dbReference type="Gene3D" id="3.30.565.10">
    <property type="entry name" value="Histidine kinase-like ATPase, C-terminal domain"/>
    <property type="match status" value="1"/>
</dbReference>
<dbReference type="PANTHER" id="PTHR24421:SF10">
    <property type="entry name" value="NITRATE_NITRITE SENSOR PROTEIN NARQ"/>
    <property type="match status" value="1"/>
</dbReference>